<evidence type="ECO:0008006" key="13">
    <source>
        <dbReference type="Google" id="ProtNLM"/>
    </source>
</evidence>
<evidence type="ECO:0000256" key="2">
    <source>
        <dbReference type="ARBA" id="ARBA00004687"/>
    </source>
</evidence>
<keyword evidence="3" id="KW-0337">GPI-anchor biosynthesis</keyword>
<keyword evidence="8 10" id="KW-1133">Transmembrane helix</keyword>
<dbReference type="UniPathway" id="UPA00196"/>
<evidence type="ECO:0000256" key="6">
    <source>
        <dbReference type="ARBA" id="ARBA00022692"/>
    </source>
</evidence>
<feature type="transmembrane region" description="Helical" evidence="10">
    <location>
        <begin position="280"/>
        <end position="303"/>
    </location>
</feature>
<reference evidence="11 12" key="1">
    <citation type="journal article" date="2015" name="Nature">
        <title>rRNA introns, odd ribosomes, and small enigmatic genomes across a large radiation of phyla.</title>
        <authorList>
            <person name="Brown C.T."/>
            <person name="Hug L.A."/>
            <person name="Thomas B.C."/>
            <person name="Sharon I."/>
            <person name="Castelle C.J."/>
            <person name="Singh A."/>
            <person name="Wilkins M.J."/>
            <person name="Williams K.H."/>
            <person name="Banfield J.F."/>
        </authorList>
    </citation>
    <scope>NUCLEOTIDE SEQUENCE [LARGE SCALE GENOMIC DNA]</scope>
</reference>
<accession>A0A0G1RUH5</accession>
<keyword evidence="5" id="KW-0808">Transferase</keyword>
<feature type="transmembrane region" description="Helical" evidence="10">
    <location>
        <begin position="132"/>
        <end position="153"/>
    </location>
</feature>
<evidence type="ECO:0000256" key="10">
    <source>
        <dbReference type="SAM" id="Phobius"/>
    </source>
</evidence>
<organism evidence="11 12">
    <name type="scientific">Candidatus Beckwithbacteria bacterium GW2011_GWB1_47_15</name>
    <dbReference type="NCBI Taxonomy" id="1618371"/>
    <lineage>
        <taxon>Bacteria</taxon>
        <taxon>Candidatus Beckwithiibacteriota</taxon>
    </lineage>
</organism>
<dbReference type="GO" id="GO:0016020">
    <property type="term" value="C:membrane"/>
    <property type="evidence" value="ECO:0007669"/>
    <property type="project" value="GOC"/>
</dbReference>
<dbReference type="GO" id="GO:0006506">
    <property type="term" value="P:GPI anchor biosynthetic process"/>
    <property type="evidence" value="ECO:0007669"/>
    <property type="project" value="UniProtKB-UniPathway"/>
</dbReference>
<keyword evidence="6 10" id="KW-0812">Transmembrane</keyword>
<dbReference type="InterPro" id="IPR007315">
    <property type="entry name" value="PIG-V/Gpi18"/>
</dbReference>
<evidence type="ECO:0000313" key="11">
    <source>
        <dbReference type="EMBL" id="KKU60974.1"/>
    </source>
</evidence>
<sequence>MSQDSKRLFRFSLVSAASLWFYYELLASWAIKFIPFKGSFPYWESVLAKAAPDWLWFWGNFDGVHYLNIAHVGYQYGLTQAFFPVYPLLIKYLGLLLTNPLATGLIISLASLAGFLYFFIKLGLLDYPQDKIRWAVILLLTFPTAFFFFAIYTESLFFFLSAAALYLARKKKFFYSVIFAGVASATKLVGIFLLPAILIEYWRTVKKSNWPKAASLSLLGSSGLLLYLGYLGKHFGDFLIFIHSQPGFGAGRQVDKIIMPYQVTARYFKMFLGVSPGNEIYPVLVFEFLISLLFFGLIIWAAYKKFRLSYLAFIVPSLLLPTFTGSFSSMPRYALAGFPLFFFLAAKLNRKARLVTAVIFLSLSAWAFIRFARGYWVA</sequence>
<feature type="transmembrane region" description="Helical" evidence="10">
    <location>
        <begin position="173"/>
        <end position="201"/>
    </location>
</feature>
<feature type="transmembrane region" description="Helical" evidence="10">
    <location>
        <begin position="310"/>
        <end position="327"/>
    </location>
</feature>
<dbReference type="Proteomes" id="UP000033860">
    <property type="component" value="Unassembled WGS sequence"/>
</dbReference>
<name>A0A0G1RUH5_9BACT</name>
<evidence type="ECO:0000256" key="5">
    <source>
        <dbReference type="ARBA" id="ARBA00022679"/>
    </source>
</evidence>
<keyword evidence="4" id="KW-0328">Glycosyltransferase</keyword>
<dbReference type="PANTHER" id="PTHR12468">
    <property type="entry name" value="GPI MANNOSYLTRANSFERASE 2"/>
    <property type="match status" value="1"/>
</dbReference>
<evidence type="ECO:0000256" key="3">
    <source>
        <dbReference type="ARBA" id="ARBA00022502"/>
    </source>
</evidence>
<protein>
    <recommendedName>
        <fullName evidence="13">Glycosyltransferase RgtA/B/C/D-like domain-containing protein</fullName>
    </recommendedName>
</protein>
<dbReference type="GO" id="GO:0004376">
    <property type="term" value="F:GPI mannosyltransferase activity"/>
    <property type="evidence" value="ECO:0007669"/>
    <property type="project" value="InterPro"/>
</dbReference>
<proteinExistence type="predicted"/>
<comment type="pathway">
    <text evidence="2">Glycolipid biosynthesis; glycosylphosphatidylinositol-anchor biosynthesis.</text>
</comment>
<keyword evidence="7" id="KW-0256">Endoplasmic reticulum</keyword>
<dbReference type="AlphaFoldDB" id="A0A0G1RUH5"/>
<feature type="transmembrane region" description="Helical" evidence="10">
    <location>
        <begin position="12"/>
        <end position="31"/>
    </location>
</feature>
<dbReference type="Pfam" id="PF04188">
    <property type="entry name" value="Mannosyl_trans2"/>
    <property type="match status" value="1"/>
</dbReference>
<evidence type="ECO:0000313" key="12">
    <source>
        <dbReference type="Proteomes" id="UP000033860"/>
    </source>
</evidence>
<feature type="transmembrane region" description="Helical" evidence="10">
    <location>
        <begin position="354"/>
        <end position="372"/>
    </location>
</feature>
<feature type="transmembrane region" description="Helical" evidence="10">
    <location>
        <begin position="213"/>
        <end position="231"/>
    </location>
</feature>
<comment type="caution">
    <text evidence="11">The sequence shown here is derived from an EMBL/GenBank/DDBJ whole genome shotgun (WGS) entry which is preliminary data.</text>
</comment>
<feature type="transmembrane region" description="Helical" evidence="10">
    <location>
        <begin position="101"/>
        <end position="120"/>
    </location>
</feature>
<evidence type="ECO:0000256" key="8">
    <source>
        <dbReference type="ARBA" id="ARBA00022989"/>
    </source>
</evidence>
<gene>
    <name evidence="11" type="ORF">UX85_C0005G0012</name>
</gene>
<keyword evidence="9 10" id="KW-0472">Membrane</keyword>
<evidence type="ECO:0000256" key="4">
    <source>
        <dbReference type="ARBA" id="ARBA00022676"/>
    </source>
</evidence>
<evidence type="ECO:0000256" key="9">
    <source>
        <dbReference type="ARBA" id="ARBA00023136"/>
    </source>
</evidence>
<dbReference type="PANTHER" id="PTHR12468:SF2">
    <property type="entry name" value="GPI MANNOSYLTRANSFERASE 2"/>
    <property type="match status" value="1"/>
</dbReference>
<evidence type="ECO:0000256" key="1">
    <source>
        <dbReference type="ARBA" id="ARBA00004477"/>
    </source>
</evidence>
<comment type="subcellular location">
    <subcellularLocation>
        <location evidence="1">Endoplasmic reticulum membrane</location>
        <topology evidence="1">Multi-pass membrane protein</topology>
    </subcellularLocation>
</comment>
<dbReference type="GO" id="GO:0000009">
    <property type="term" value="F:alpha-1,6-mannosyltransferase activity"/>
    <property type="evidence" value="ECO:0007669"/>
    <property type="project" value="InterPro"/>
</dbReference>
<dbReference type="GO" id="GO:0031501">
    <property type="term" value="C:mannosyltransferase complex"/>
    <property type="evidence" value="ECO:0007669"/>
    <property type="project" value="TreeGrafter"/>
</dbReference>
<evidence type="ECO:0000256" key="7">
    <source>
        <dbReference type="ARBA" id="ARBA00022824"/>
    </source>
</evidence>
<dbReference type="EMBL" id="LCNT01000005">
    <property type="protein sequence ID" value="KKU60974.1"/>
    <property type="molecule type" value="Genomic_DNA"/>
</dbReference>